<organism evidence="2 3">
    <name type="scientific">Tegillarca granosa</name>
    <name type="common">Malaysian cockle</name>
    <name type="synonym">Anadara granosa</name>
    <dbReference type="NCBI Taxonomy" id="220873"/>
    <lineage>
        <taxon>Eukaryota</taxon>
        <taxon>Metazoa</taxon>
        <taxon>Spiralia</taxon>
        <taxon>Lophotrochozoa</taxon>
        <taxon>Mollusca</taxon>
        <taxon>Bivalvia</taxon>
        <taxon>Autobranchia</taxon>
        <taxon>Pteriomorphia</taxon>
        <taxon>Arcoida</taxon>
        <taxon>Arcoidea</taxon>
        <taxon>Arcidae</taxon>
        <taxon>Tegillarca</taxon>
    </lineage>
</organism>
<proteinExistence type="predicted"/>
<dbReference type="Proteomes" id="UP001217089">
    <property type="component" value="Unassembled WGS sequence"/>
</dbReference>
<gene>
    <name evidence="2" type="ORF">KUTeg_018656</name>
</gene>
<keyword evidence="3" id="KW-1185">Reference proteome</keyword>
<sequence length="124" mass="13714">MSDEENANHNEESPMDTGGRFTNFELSDAVGLFKDIIRKEFDSFSIQLKQEQEARAETIKKSLKDSSLLKLKGQAISSTDDGEVMGIPEMEIEKTQVQSSTPKSKNSNVSDLSPLPSFNLSGKQ</sequence>
<evidence type="ECO:0000256" key="1">
    <source>
        <dbReference type="SAM" id="MobiDB-lite"/>
    </source>
</evidence>
<dbReference type="EMBL" id="JARBDR010000908">
    <property type="protein sequence ID" value="KAJ8303733.1"/>
    <property type="molecule type" value="Genomic_DNA"/>
</dbReference>
<evidence type="ECO:0000313" key="2">
    <source>
        <dbReference type="EMBL" id="KAJ8303733.1"/>
    </source>
</evidence>
<feature type="region of interest" description="Disordered" evidence="1">
    <location>
        <begin position="93"/>
        <end position="124"/>
    </location>
</feature>
<name>A0ABQ9EKF5_TEGGR</name>
<accession>A0ABQ9EKF5</accession>
<comment type="caution">
    <text evidence="2">The sequence shown here is derived from an EMBL/GenBank/DDBJ whole genome shotgun (WGS) entry which is preliminary data.</text>
</comment>
<feature type="compositionally biased region" description="Polar residues" evidence="1">
    <location>
        <begin position="95"/>
        <end position="124"/>
    </location>
</feature>
<feature type="compositionally biased region" description="Basic and acidic residues" evidence="1">
    <location>
        <begin position="1"/>
        <end position="12"/>
    </location>
</feature>
<feature type="region of interest" description="Disordered" evidence="1">
    <location>
        <begin position="1"/>
        <end position="21"/>
    </location>
</feature>
<protein>
    <submittedName>
        <fullName evidence="2">Uncharacterized protein</fullName>
    </submittedName>
</protein>
<reference evidence="2 3" key="1">
    <citation type="submission" date="2022-12" db="EMBL/GenBank/DDBJ databases">
        <title>Chromosome-level genome of Tegillarca granosa.</title>
        <authorList>
            <person name="Kim J."/>
        </authorList>
    </citation>
    <scope>NUCLEOTIDE SEQUENCE [LARGE SCALE GENOMIC DNA]</scope>
    <source>
        <strain evidence="2">Teg-2019</strain>
        <tissue evidence="2">Adductor muscle</tissue>
    </source>
</reference>
<evidence type="ECO:0000313" key="3">
    <source>
        <dbReference type="Proteomes" id="UP001217089"/>
    </source>
</evidence>